<evidence type="ECO:0000256" key="10">
    <source>
        <dbReference type="ARBA" id="ARBA00023098"/>
    </source>
</evidence>
<dbReference type="CDD" id="cd00829">
    <property type="entry name" value="SCP-x_thiolase"/>
    <property type="match status" value="1"/>
</dbReference>
<dbReference type="Pfam" id="PF02036">
    <property type="entry name" value="SCP2"/>
    <property type="match status" value="1"/>
</dbReference>
<dbReference type="PANTHER" id="PTHR42870:SF1">
    <property type="entry name" value="NON-SPECIFIC LIPID-TRANSFER PROTEIN-LIKE 2"/>
    <property type="match status" value="1"/>
</dbReference>
<dbReference type="FunFam" id="3.30.1050.10:FF:000001">
    <property type="entry name" value="Putative Non-specific lipid-transfer protein"/>
    <property type="match status" value="1"/>
</dbReference>
<comment type="catalytic activity">
    <reaction evidence="35">
        <text>hexadecanoyl-CoA + acetyl-CoA = 3-oxooctadecanoyl-CoA + CoA</text>
        <dbReference type="Rhea" id="RHEA:35279"/>
        <dbReference type="ChEBI" id="CHEBI:57287"/>
        <dbReference type="ChEBI" id="CHEBI:57288"/>
        <dbReference type="ChEBI" id="CHEBI:57379"/>
        <dbReference type="ChEBI" id="CHEBI:71407"/>
    </reaction>
    <physiologicalReaction direction="right-to-left" evidence="35">
        <dbReference type="Rhea" id="RHEA:35281"/>
    </physiologicalReaction>
</comment>
<keyword evidence="13" id="KW-0576">Peroxisome</keyword>
<evidence type="ECO:0000256" key="31">
    <source>
        <dbReference type="ARBA" id="ARBA00048001"/>
    </source>
</evidence>
<comment type="catalytic activity">
    <reaction evidence="20">
        <text>7-dehydrocholesterol(in) = 7-dehydrocholesterol(out)</text>
        <dbReference type="Rhea" id="RHEA:62960"/>
        <dbReference type="ChEBI" id="CHEBI:17759"/>
    </reaction>
</comment>
<evidence type="ECO:0000256" key="6">
    <source>
        <dbReference type="ARBA" id="ARBA00022448"/>
    </source>
</evidence>
<dbReference type="InterPro" id="IPR003033">
    <property type="entry name" value="SCP2_sterol-bd_dom"/>
</dbReference>
<evidence type="ECO:0000256" key="28">
    <source>
        <dbReference type="ARBA" id="ARBA00045738"/>
    </source>
</evidence>
<comment type="catalytic activity">
    <reaction evidence="34">
        <text>an acyl-CoA + acetyl-CoA = a 3-oxoacyl-CoA + CoA</text>
        <dbReference type="Rhea" id="RHEA:21564"/>
        <dbReference type="ChEBI" id="CHEBI:57287"/>
        <dbReference type="ChEBI" id="CHEBI:57288"/>
        <dbReference type="ChEBI" id="CHEBI:58342"/>
        <dbReference type="ChEBI" id="CHEBI:90726"/>
        <dbReference type="EC" id="2.3.1.16"/>
    </reaction>
    <physiologicalReaction direction="right-to-left" evidence="34">
        <dbReference type="Rhea" id="RHEA:21566"/>
    </physiologicalReaction>
</comment>
<evidence type="ECO:0000256" key="29">
    <source>
        <dbReference type="ARBA" id="ARBA00045994"/>
    </source>
</evidence>
<accession>A0A553NR49</accession>
<keyword evidence="10" id="KW-0443">Lipid metabolism</keyword>
<dbReference type="STRING" id="6832.A0A553NR49"/>
<evidence type="ECO:0000256" key="21">
    <source>
        <dbReference type="ARBA" id="ARBA00030531"/>
    </source>
</evidence>
<comment type="subcellular location">
    <subcellularLocation>
        <location evidence="3">Cytoplasm</location>
    </subcellularLocation>
    <subcellularLocation>
        <location evidence="1">Mitochondrion</location>
    </subcellularLocation>
    <subcellularLocation>
        <location evidence="2">Peroxisome</location>
    </subcellularLocation>
</comment>
<comment type="function">
    <text evidence="29">Plays a crucial role in the peroxisomal oxidation of branched-chain fatty acids. Catalyzes the last step of the peroxisomal beta-oxidation of branched chain fatty acids and the side chain of the bile acid intermediates di- and trihydroxycoprostanic acids (DHCA and THCA). Also active with medium and long straight chain 3-oxoacyl-CoAs. Stimulates the microsomal conversion of 7-dehydrocholesterol to cholesterol and transfers phosphatidylcholine and 7-dehydrocholesterol between membrances, in vitro. Isoforms SCP2 and SCPx cooperate in peroxisomal oxidation of certain naturally occurring tetramethyl-branched fatty acyl-CoAs.</text>
</comment>
<evidence type="ECO:0000259" key="39">
    <source>
        <dbReference type="Pfam" id="PF00108"/>
    </source>
</evidence>
<evidence type="ECO:0000256" key="14">
    <source>
        <dbReference type="ARBA" id="ARBA00023315"/>
    </source>
</evidence>
<dbReference type="EC" id="2.3.1.155" evidence="15"/>
<dbReference type="EC" id="2.3.1.16" evidence="16"/>
<comment type="catalytic activity">
    <reaction evidence="33">
        <text>butanoyl-CoA + acetyl-CoA = 3-oxohexanoyl-CoA + CoA</text>
        <dbReference type="Rhea" id="RHEA:31111"/>
        <dbReference type="ChEBI" id="CHEBI:57287"/>
        <dbReference type="ChEBI" id="CHEBI:57288"/>
        <dbReference type="ChEBI" id="CHEBI:57371"/>
        <dbReference type="ChEBI" id="CHEBI:62418"/>
    </reaction>
    <physiologicalReaction direction="right-to-left" evidence="33">
        <dbReference type="Rhea" id="RHEA:31113"/>
    </physiologicalReaction>
</comment>
<comment type="catalytic activity">
    <reaction evidence="38">
        <text>octanoyl-CoA + acetyl-CoA = 3-oxodecanoyl-CoA + CoA</text>
        <dbReference type="Rhea" id="RHEA:31087"/>
        <dbReference type="ChEBI" id="CHEBI:57287"/>
        <dbReference type="ChEBI" id="CHEBI:57288"/>
        <dbReference type="ChEBI" id="CHEBI:57386"/>
        <dbReference type="ChEBI" id="CHEBI:62548"/>
    </reaction>
    <physiologicalReaction direction="right-to-left" evidence="38">
        <dbReference type="Rhea" id="RHEA:31089"/>
    </physiologicalReaction>
</comment>
<protein>
    <recommendedName>
        <fullName evidence="5">Sterol carrier protein 2</fullName>
        <ecNumber evidence="15">2.3.1.155</ecNumber>
        <ecNumber evidence="16">2.3.1.16</ecNumber>
        <ecNumber evidence="4">2.3.1.176</ecNumber>
    </recommendedName>
    <alternativeName>
        <fullName evidence="25">Acetyl-CoA C-myristoyltransferase</fullName>
    </alternativeName>
    <alternativeName>
        <fullName evidence="22">Non-specific lipid-transfer protein</fullName>
    </alternativeName>
    <alternativeName>
        <fullName evidence="26">Propanoyl-CoA C-acyltransferase</fullName>
    </alternativeName>
    <alternativeName>
        <fullName evidence="21">SCP-2/3-oxoacyl-CoA thiolase</fullName>
    </alternativeName>
    <alternativeName>
        <fullName evidence="23">SCP-2/thiolase</fullName>
    </alternativeName>
    <alternativeName>
        <fullName evidence="24">SCP-chi</fullName>
    </alternativeName>
    <alternativeName>
        <fullName evidence="27">Sterol carrier protein X</fullName>
    </alternativeName>
</protein>
<evidence type="ECO:0000256" key="23">
    <source>
        <dbReference type="ARBA" id="ARBA00031275"/>
    </source>
</evidence>
<dbReference type="OrthoDB" id="542135at2759"/>
<organism evidence="42 43">
    <name type="scientific">Tigriopus californicus</name>
    <name type="common">Marine copepod</name>
    <dbReference type="NCBI Taxonomy" id="6832"/>
    <lineage>
        <taxon>Eukaryota</taxon>
        <taxon>Metazoa</taxon>
        <taxon>Ecdysozoa</taxon>
        <taxon>Arthropoda</taxon>
        <taxon>Crustacea</taxon>
        <taxon>Multicrustacea</taxon>
        <taxon>Hexanauplia</taxon>
        <taxon>Copepoda</taxon>
        <taxon>Harpacticoida</taxon>
        <taxon>Harpacticidae</taxon>
        <taxon>Tigriopus</taxon>
    </lineage>
</organism>
<evidence type="ECO:0000256" key="17">
    <source>
        <dbReference type="ARBA" id="ARBA00024471"/>
    </source>
</evidence>
<evidence type="ECO:0000256" key="3">
    <source>
        <dbReference type="ARBA" id="ARBA00004496"/>
    </source>
</evidence>
<evidence type="ECO:0000256" key="5">
    <source>
        <dbReference type="ARBA" id="ARBA00014545"/>
    </source>
</evidence>
<keyword evidence="11" id="KW-0446">Lipid-binding</keyword>
<keyword evidence="8" id="KW-0808">Transferase</keyword>
<evidence type="ECO:0000256" key="30">
    <source>
        <dbReference type="ARBA" id="ARBA00047485"/>
    </source>
</evidence>
<evidence type="ECO:0000256" key="9">
    <source>
        <dbReference type="ARBA" id="ARBA00023055"/>
    </source>
</evidence>
<dbReference type="EMBL" id="VCGU01000011">
    <property type="protein sequence ID" value="TRY67880.1"/>
    <property type="molecule type" value="Genomic_DNA"/>
</dbReference>
<evidence type="ECO:0000256" key="12">
    <source>
        <dbReference type="ARBA" id="ARBA00023128"/>
    </source>
</evidence>
<evidence type="ECO:0000256" key="8">
    <source>
        <dbReference type="ARBA" id="ARBA00022679"/>
    </source>
</evidence>
<evidence type="ECO:0000256" key="25">
    <source>
        <dbReference type="ARBA" id="ARBA00032093"/>
    </source>
</evidence>
<dbReference type="SUPFAM" id="SSF55718">
    <property type="entry name" value="SCP-like"/>
    <property type="match status" value="1"/>
</dbReference>
<comment type="function">
    <text evidence="28">Mediates the transfer of all common phospholipids, cholesterol and gangliosides from the endoplasmic reticulum to the plasma membrane. May play a role in regulating steroidogenesis. Stimulates the microsomal conversion of 7-dehydrocholesterol to cholesterol. Also binds fatty acids and fatty acyl Coenzyme A (CoA) such as phytanoyl-CoA. Involved in the regulation phospholipid synthesis in endoplasmic reticulum enhancing the incorporation of exogenous fatty acid into glycerides. Seems to stimulate the rate-limiting step in phosphatidic acid formation mediated by GPAT3. Isoforms SCP2 and SCPx cooperate in peroxisomal oxidation of certain naturally occurring tetramethyl-branched fatty acyl-CoAs.</text>
</comment>
<dbReference type="Gene3D" id="3.40.47.10">
    <property type="match status" value="1"/>
</dbReference>
<dbReference type="GO" id="GO:0003988">
    <property type="term" value="F:acetyl-CoA C-acyltransferase activity"/>
    <property type="evidence" value="ECO:0007669"/>
    <property type="project" value="UniProtKB-EC"/>
</dbReference>
<dbReference type="GO" id="GO:0006629">
    <property type="term" value="P:lipid metabolic process"/>
    <property type="evidence" value="ECO:0007669"/>
    <property type="project" value="UniProtKB-KW"/>
</dbReference>
<sequence length="534" mass="57679">MSRKSNPVYVIGVGMTKFEKPGRRDDFDYPDMVKESVGKALVDAQISYDQIEQAAVGYVYGDSTSGQRALYECGLSGIPIFNVNNNCSTGSSALFLAQQAIAGGSSDCTLAVGFEKMKRGSLGLMFDDRTNPIDKHVEVLMNVEEIEPSPMAAQMFGAAGREHMKKYGTKREHFAKIAEKNHRHSVNNPNSQFRDEYTLRQVLESPKVYDPLTKLQCCPTSDGSAAAILASKDFVIKHKLENQAVEILGMEMATDFPSSFNENSCIKMIGFDMTQKAARKLFQKTGLKPEDVDVIELHDCFSTNELITYEALGLCPIGKAGQLVDNGDNTYGGKFVINPSGGLISKGHPLGATGLAQCTELCLQVRGQADKRQVQGAQIALQHNLGLGGAVVVALYKMGFQQTNGTSPQSDGSSGFKSRAIFDGIAEALSSDGPNLVKKVKGIFAFKVKGSDGTDGTWIVDAKNGSGAVEFGGKAKPDVTLTLKDEDLVDLMLGKLNAQKAFFQGKLKIQGNMGLAMKLQEFQKQAGEQMKAKL</sequence>
<dbReference type="Pfam" id="PF22691">
    <property type="entry name" value="Thiolase_C_1"/>
    <property type="match status" value="1"/>
</dbReference>
<keyword evidence="9" id="KW-0445">Lipid transport</keyword>
<evidence type="ECO:0000256" key="16">
    <source>
        <dbReference type="ARBA" id="ARBA00024073"/>
    </source>
</evidence>
<comment type="catalytic activity">
    <reaction evidence="19">
        <text>3-oxo-(9Z-octadecenoyl)-CoA + CoA = (7Z)-hexadecenoyl-CoA + acetyl-CoA</text>
        <dbReference type="Rhea" id="RHEA:47400"/>
        <dbReference type="ChEBI" id="CHEBI:57287"/>
        <dbReference type="ChEBI" id="CHEBI:57288"/>
        <dbReference type="ChEBI" id="CHEBI:87695"/>
        <dbReference type="ChEBI" id="CHEBI:87698"/>
    </reaction>
    <physiologicalReaction direction="left-to-right" evidence="19">
        <dbReference type="Rhea" id="RHEA:47401"/>
    </physiologicalReaction>
</comment>
<dbReference type="InterPro" id="IPR020615">
    <property type="entry name" value="Thiolase_acyl_enz_int_AS"/>
</dbReference>
<reference evidence="42 43" key="1">
    <citation type="journal article" date="2018" name="Nat. Ecol. Evol.">
        <title>Genomic signatures of mitonuclear coevolution across populations of Tigriopus californicus.</title>
        <authorList>
            <person name="Barreto F.S."/>
            <person name="Watson E.T."/>
            <person name="Lima T.G."/>
            <person name="Willett C.S."/>
            <person name="Edmands S."/>
            <person name="Li W."/>
            <person name="Burton R.S."/>
        </authorList>
    </citation>
    <scope>NUCLEOTIDE SEQUENCE [LARGE SCALE GENOMIC DNA]</scope>
    <source>
        <strain evidence="42 43">San Diego</strain>
    </source>
</reference>
<comment type="catalytic activity">
    <reaction evidence="31">
        <text>hexanoyl-CoA + acetyl-CoA = 3-oxooctanoyl-CoA + CoA</text>
        <dbReference type="Rhea" id="RHEA:31203"/>
        <dbReference type="ChEBI" id="CHEBI:57287"/>
        <dbReference type="ChEBI" id="CHEBI:57288"/>
        <dbReference type="ChEBI" id="CHEBI:62619"/>
        <dbReference type="ChEBI" id="CHEBI:62620"/>
    </reaction>
    <physiologicalReaction direction="right-to-left" evidence="31">
        <dbReference type="Rhea" id="RHEA:31205"/>
    </physiologicalReaction>
</comment>
<dbReference type="PROSITE" id="PS00737">
    <property type="entry name" value="THIOLASE_2"/>
    <property type="match status" value="1"/>
</dbReference>
<dbReference type="GO" id="GO:0006869">
    <property type="term" value="P:lipid transport"/>
    <property type="evidence" value="ECO:0007669"/>
    <property type="project" value="UniProtKB-KW"/>
</dbReference>
<dbReference type="OMA" id="PSLYAMM"/>
<dbReference type="PANTHER" id="PTHR42870">
    <property type="entry name" value="ACETYL-COA C-ACETYLTRANSFERASE"/>
    <property type="match status" value="1"/>
</dbReference>
<dbReference type="Gene3D" id="3.30.1050.10">
    <property type="entry name" value="SCP2 sterol-binding domain"/>
    <property type="match status" value="1"/>
</dbReference>
<comment type="catalytic activity">
    <reaction evidence="18">
        <text>choloyl-CoA + propanoyl-CoA = 3alpha,7alpha,12alpha-trihydroxy-24-oxo-5beta-cholestan-26-oyl-CoA + CoA</text>
        <dbReference type="Rhea" id="RHEA:16865"/>
        <dbReference type="ChEBI" id="CHEBI:57287"/>
        <dbReference type="ChEBI" id="CHEBI:57373"/>
        <dbReference type="ChEBI" id="CHEBI:57392"/>
        <dbReference type="ChEBI" id="CHEBI:58507"/>
        <dbReference type="EC" id="2.3.1.176"/>
    </reaction>
    <physiologicalReaction direction="right-to-left" evidence="18">
        <dbReference type="Rhea" id="RHEA:16867"/>
    </physiologicalReaction>
</comment>
<dbReference type="InterPro" id="IPR036527">
    <property type="entry name" value="SCP2_sterol-bd_dom_sf"/>
</dbReference>
<dbReference type="Proteomes" id="UP000318571">
    <property type="component" value="Chromosome 4"/>
</dbReference>
<evidence type="ECO:0000256" key="4">
    <source>
        <dbReference type="ARBA" id="ARBA00012352"/>
    </source>
</evidence>
<evidence type="ECO:0000256" key="7">
    <source>
        <dbReference type="ARBA" id="ARBA00022490"/>
    </source>
</evidence>
<evidence type="ECO:0000256" key="24">
    <source>
        <dbReference type="ARBA" id="ARBA00031346"/>
    </source>
</evidence>
<keyword evidence="7" id="KW-0963">Cytoplasm</keyword>
<evidence type="ECO:0000256" key="18">
    <source>
        <dbReference type="ARBA" id="ARBA00024509"/>
    </source>
</evidence>
<dbReference type="PROSITE" id="PS00098">
    <property type="entry name" value="THIOLASE_1"/>
    <property type="match status" value="1"/>
</dbReference>
<dbReference type="InterPro" id="IPR020616">
    <property type="entry name" value="Thiolase_N"/>
</dbReference>
<dbReference type="GO" id="GO:0005739">
    <property type="term" value="C:mitochondrion"/>
    <property type="evidence" value="ECO:0007669"/>
    <property type="project" value="UniProtKB-SubCell"/>
</dbReference>
<evidence type="ECO:0000256" key="27">
    <source>
        <dbReference type="ARBA" id="ARBA00033178"/>
    </source>
</evidence>
<comment type="catalytic activity">
    <reaction evidence="32">
        <text>decanoyl-CoA + acetyl-CoA = 3-oxododecanoyl-CoA + CoA</text>
        <dbReference type="Rhea" id="RHEA:31183"/>
        <dbReference type="ChEBI" id="CHEBI:57287"/>
        <dbReference type="ChEBI" id="CHEBI:57288"/>
        <dbReference type="ChEBI" id="CHEBI:61430"/>
        <dbReference type="ChEBI" id="CHEBI:62615"/>
    </reaction>
    <physiologicalReaction direction="right-to-left" evidence="32">
        <dbReference type="Rhea" id="RHEA:31185"/>
    </physiologicalReaction>
</comment>
<evidence type="ECO:0000256" key="38">
    <source>
        <dbReference type="ARBA" id="ARBA00049542"/>
    </source>
</evidence>
<evidence type="ECO:0000259" key="41">
    <source>
        <dbReference type="Pfam" id="PF22691"/>
    </source>
</evidence>
<evidence type="ECO:0000256" key="13">
    <source>
        <dbReference type="ARBA" id="ARBA00023140"/>
    </source>
</evidence>
<dbReference type="InterPro" id="IPR016039">
    <property type="entry name" value="Thiolase-like"/>
</dbReference>
<feature type="domain" description="SCP2" evidence="40">
    <location>
        <begin position="429"/>
        <end position="523"/>
    </location>
</feature>
<dbReference type="GO" id="GO:0005777">
    <property type="term" value="C:peroxisome"/>
    <property type="evidence" value="ECO:0007669"/>
    <property type="project" value="UniProtKB-SubCell"/>
</dbReference>
<evidence type="ECO:0000256" key="35">
    <source>
        <dbReference type="ARBA" id="ARBA00049268"/>
    </source>
</evidence>
<feature type="domain" description="Thiolase N-terminal" evidence="39">
    <location>
        <begin position="8"/>
        <end position="232"/>
    </location>
</feature>
<evidence type="ECO:0000313" key="42">
    <source>
        <dbReference type="EMBL" id="TRY67880.1"/>
    </source>
</evidence>
<evidence type="ECO:0000256" key="15">
    <source>
        <dbReference type="ARBA" id="ARBA00024058"/>
    </source>
</evidence>
<dbReference type="GO" id="GO:0008289">
    <property type="term" value="F:lipid binding"/>
    <property type="evidence" value="ECO:0007669"/>
    <property type="project" value="UniProtKB-KW"/>
</dbReference>
<dbReference type="AlphaFoldDB" id="A0A553NR49"/>
<dbReference type="InterPro" id="IPR055140">
    <property type="entry name" value="Thiolase_C_2"/>
</dbReference>
<gene>
    <name evidence="42" type="ORF">TCAL_06431</name>
</gene>
<evidence type="ECO:0000256" key="34">
    <source>
        <dbReference type="ARBA" id="ARBA00049178"/>
    </source>
</evidence>
<dbReference type="InterPro" id="IPR020613">
    <property type="entry name" value="Thiolase_CS"/>
</dbReference>
<comment type="catalytic activity">
    <reaction evidence="36">
        <text>dodecanoyl-CoA + acetyl-CoA = 3-oxotetradecanoyl-CoA + CoA</text>
        <dbReference type="Rhea" id="RHEA:31091"/>
        <dbReference type="ChEBI" id="CHEBI:57287"/>
        <dbReference type="ChEBI" id="CHEBI:57288"/>
        <dbReference type="ChEBI" id="CHEBI:57375"/>
        <dbReference type="ChEBI" id="CHEBI:62543"/>
    </reaction>
    <physiologicalReaction direction="right-to-left" evidence="36">
        <dbReference type="Rhea" id="RHEA:31093"/>
    </physiologicalReaction>
</comment>
<proteinExistence type="predicted"/>
<dbReference type="SUPFAM" id="SSF53901">
    <property type="entry name" value="Thiolase-like"/>
    <property type="match status" value="2"/>
</dbReference>
<dbReference type="EC" id="2.3.1.176" evidence="4"/>
<evidence type="ECO:0000313" key="43">
    <source>
        <dbReference type="Proteomes" id="UP000318571"/>
    </source>
</evidence>
<name>A0A553NR49_TIGCA</name>
<keyword evidence="6" id="KW-0813">Transport</keyword>
<evidence type="ECO:0000256" key="33">
    <source>
        <dbReference type="ARBA" id="ARBA00048553"/>
    </source>
</evidence>
<comment type="caution">
    <text evidence="42">The sequence shown here is derived from an EMBL/GenBank/DDBJ whole genome shotgun (WGS) entry which is preliminary data.</text>
</comment>
<keyword evidence="12" id="KW-0496">Mitochondrion</keyword>
<evidence type="ECO:0000256" key="32">
    <source>
        <dbReference type="ARBA" id="ARBA00048004"/>
    </source>
</evidence>
<evidence type="ECO:0000259" key="40">
    <source>
        <dbReference type="Pfam" id="PF02036"/>
    </source>
</evidence>
<comment type="catalytic activity">
    <reaction evidence="30">
        <text>tetradecanoyl-CoA + acetyl-CoA = 3-oxohexadecanoyl-CoA + CoA</text>
        <dbReference type="Rhea" id="RHEA:18161"/>
        <dbReference type="ChEBI" id="CHEBI:57287"/>
        <dbReference type="ChEBI" id="CHEBI:57288"/>
        <dbReference type="ChEBI" id="CHEBI:57349"/>
        <dbReference type="ChEBI" id="CHEBI:57385"/>
        <dbReference type="EC" id="2.3.1.155"/>
    </reaction>
    <physiologicalReaction direction="right-to-left" evidence="30">
        <dbReference type="Rhea" id="RHEA:18163"/>
    </physiologicalReaction>
</comment>
<evidence type="ECO:0000256" key="37">
    <source>
        <dbReference type="ARBA" id="ARBA00049306"/>
    </source>
</evidence>
<comment type="catalytic activity">
    <reaction evidence="17">
        <text>propanoyl-CoA + tetradecanoyl-CoA = 3-oxo-2-methylhexadecanoyl-CoA + CoA</text>
        <dbReference type="Rhea" id="RHEA:46344"/>
        <dbReference type="ChEBI" id="CHEBI:57287"/>
        <dbReference type="ChEBI" id="CHEBI:57385"/>
        <dbReference type="ChEBI" id="CHEBI:57392"/>
        <dbReference type="ChEBI" id="CHEBI:86042"/>
    </reaction>
    <physiologicalReaction direction="right-to-left" evidence="17">
        <dbReference type="Rhea" id="RHEA:46346"/>
    </physiologicalReaction>
</comment>
<evidence type="ECO:0000256" key="20">
    <source>
        <dbReference type="ARBA" id="ARBA00029287"/>
    </source>
</evidence>
<dbReference type="Pfam" id="PF00108">
    <property type="entry name" value="Thiolase_N"/>
    <property type="match status" value="1"/>
</dbReference>
<dbReference type="NCBIfam" id="NF006102">
    <property type="entry name" value="PRK08256.1"/>
    <property type="match status" value="1"/>
</dbReference>
<comment type="catalytic activity">
    <reaction evidence="37">
        <text>3-oxohexadecanedioyl-CoA + CoA = tetradecanedioyl-CoA + acetyl-CoA</text>
        <dbReference type="Rhea" id="RHEA:40343"/>
        <dbReference type="ChEBI" id="CHEBI:57287"/>
        <dbReference type="ChEBI" id="CHEBI:57288"/>
        <dbReference type="ChEBI" id="CHEBI:77081"/>
        <dbReference type="ChEBI" id="CHEBI:77084"/>
    </reaction>
    <physiologicalReaction direction="left-to-right" evidence="37">
        <dbReference type="Rhea" id="RHEA:40344"/>
    </physiologicalReaction>
</comment>
<evidence type="ECO:0000256" key="2">
    <source>
        <dbReference type="ARBA" id="ARBA00004275"/>
    </source>
</evidence>
<keyword evidence="14" id="KW-0012">Acyltransferase</keyword>
<keyword evidence="43" id="KW-1185">Reference proteome</keyword>
<evidence type="ECO:0000256" key="1">
    <source>
        <dbReference type="ARBA" id="ARBA00004173"/>
    </source>
</evidence>
<evidence type="ECO:0000256" key="26">
    <source>
        <dbReference type="ARBA" id="ARBA00032316"/>
    </source>
</evidence>
<evidence type="ECO:0000256" key="36">
    <source>
        <dbReference type="ARBA" id="ARBA00049270"/>
    </source>
</evidence>
<evidence type="ECO:0000256" key="19">
    <source>
        <dbReference type="ARBA" id="ARBA00024514"/>
    </source>
</evidence>
<dbReference type="FunFam" id="3.40.47.10:FF:000016">
    <property type="entry name" value="Non-specific lipid-transfer protein"/>
    <property type="match status" value="1"/>
</dbReference>
<feature type="domain" description="Thiolase C-terminal" evidence="41">
    <location>
        <begin position="271"/>
        <end position="387"/>
    </location>
</feature>
<dbReference type="GO" id="GO:0050633">
    <property type="term" value="F:acetyl-CoA C-myristoyltransferase activity"/>
    <property type="evidence" value="ECO:0007669"/>
    <property type="project" value="UniProtKB-EC"/>
</dbReference>
<evidence type="ECO:0000256" key="22">
    <source>
        <dbReference type="ARBA" id="ARBA00030851"/>
    </source>
</evidence>
<evidence type="ECO:0000256" key="11">
    <source>
        <dbReference type="ARBA" id="ARBA00023121"/>
    </source>
</evidence>